<accession>A0ABT6AST5</accession>
<evidence type="ECO:0000313" key="1">
    <source>
        <dbReference type="EMBL" id="MDF3835688.1"/>
    </source>
</evidence>
<dbReference type="EMBL" id="JARJLM010000376">
    <property type="protein sequence ID" value="MDF3835688.1"/>
    <property type="molecule type" value="Genomic_DNA"/>
</dbReference>
<comment type="caution">
    <text evidence="1">The sequence shown here is derived from an EMBL/GenBank/DDBJ whole genome shotgun (WGS) entry which is preliminary data.</text>
</comment>
<evidence type="ECO:0000313" key="2">
    <source>
        <dbReference type="Proteomes" id="UP001216674"/>
    </source>
</evidence>
<protein>
    <recommendedName>
        <fullName evidence="3">Transmembrane protein</fullName>
    </recommendedName>
</protein>
<name>A0ABT6AST5_9BURK</name>
<gene>
    <name evidence="1" type="ORF">P3W85_22450</name>
</gene>
<keyword evidence="2" id="KW-1185">Reference proteome</keyword>
<reference evidence="1 2" key="1">
    <citation type="submission" date="2023-03" db="EMBL/GenBank/DDBJ databases">
        <title>Draft assemblies of triclosan tolerant bacteria isolated from returned activated sludge.</title>
        <authorList>
            <person name="Van Hamelsveld S."/>
        </authorList>
    </citation>
    <scope>NUCLEOTIDE SEQUENCE [LARGE SCALE GENOMIC DNA]</scope>
    <source>
        <strain evidence="1 2">GW210010_S58</strain>
    </source>
</reference>
<proteinExistence type="predicted"/>
<evidence type="ECO:0008006" key="3">
    <source>
        <dbReference type="Google" id="ProtNLM"/>
    </source>
</evidence>
<sequence length="81" mass="9214">MSPGSGRKRTGWFFGDRFNTMRRRPDLAALRKPVPAPPPIIHFVFQNNTIYFFITVYLLLSHFSPTISLPIGGQSWLALPP</sequence>
<organism evidence="1 2">
    <name type="scientific">Cupriavidus basilensis</name>
    <dbReference type="NCBI Taxonomy" id="68895"/>
    <lineage>
        <taxon>Bacteria</taxon>
        <taxon>Pseudomonadati</taxon>
        <taxon>Pseudomonadota</taxon>
        <taxon>Betaproteobacteria</taxon>
        <taxon>Burkholderiales</taxon>
        <taxon>Burkholderiaceae</taxon>
        <taxon>Cupriavidus</taxon>
    </lineage>
</organism>
<dbReference type="Proteomes" id="UP001216674">
    <property type="component" value="Unassembled WGS sequence"/>
</dbReference>